<reference evidence="1 2" key="1">
    <citation type="submission" date="2018-04" db="EMBL/GenBank/DDBJ databases">
        <title>Genomic Encyclopedia of Archaeal and Bacterial Type Strains, Phase II (KMG-II): from individual species to whole genera.</title>
        <authorList>
            <person name="Goeker M."/>
        </authorList>
    </citation>
    <scope>NUCLEOTIDE SEQUENCE [LARGE SCALE GENOMIC DNA]</scope>
    <source>
        <strain evidence="1 2">DSM 45787</strain>
    </source>
</reference>
<proteinExistence type="predicted"/>
<dbReference type="EMBL" id="QBKR01000035">
    <property type="protein sequence ID" value="PTX50870.1"/>
    <property type="molecule type" value="Genomic_DNA"/>
</dbReference>
<dbReference type="Proteomes" id="UP000244240">
    <property type="component" value="Unassembled WGS sequence"/>
</dbReference>
<evidence type="ECO:0000313" key="2">
    <source>
        <dbReference type="Proteomes" id="UP000244240"/>
    </source>
</evidence>
<accession>A0A2T6B462</accession>
<organism evidence="1 2">
    <name type="scientific">Melghirimyces profundicolus</name>
    <dbReference type="NCBI Taxonomy" id="1242148"/>
    <lineage>
        <taxon>Bacteria</taxon>
        <taxon>Bacillati</taxon>
        <taxon>Bacillota</taxon>
        <taxon>Bacilli</taxon>
        <taxon>Bacillales</taxon>
        <taxon>Thermoactinomycetaceae</taxon>
        <taxon>Melghirimyces</taxon>
    </lineage>
</organism>
<name>A0A2T6B462_9BACL</name>
<gene>
    <name evidence="1" type="ORF">C8P63_13519</name>
</gene>
<protein>
    <submittedName>
        <fullName evidence="1">SpoVA protein</fullName>
    </submittedName>
</protein>
<dbReference type="AlphaFoldDB" id="A0A2T6B462"/>
<evidence type="ECO:0000313" key="1">
    <source>
        <dbReference type="EMBL" id="PTX50870.1"/>
    </source>
</evidence>
<sequence>MGTMGSACVVGDLICVMGQLLPDCLSMTPTHVLSSPVVAGAVLDGLGWYEPLLKFAGATVPTLTAPVFHPRRCPPCPDAK</sequence>
<dbReference type="Pfam" id="PF03862">
    <property type="entry name" value="SpoVAC_SpoVAEB"/>
    <property type="match status" value="1"/>
</dbReference>
<dbReference type="InterPro" id="IPR005562">
    <property type="entry name" value="SpoVA"/>
</dbReference>
<comment type="caution">
    <text evidence="1">The sequence shown here is derived from an EMBL/GenBank/DDBJ whole genome shotgun (WGS) entry which is preliminary data.</text>
</comment>
<keyword evidence="2" id="KW-1185">Reference proteome</keyword>